<feature type="compositionally biased region" description="Low complexity" evidence="6">
    <location>
        <begin position="410"/>
        <end position="436"/>
    </location>
</feature>
<evidence type="ECO:0000256" key="2">
    <source>
        <dbReference type="ARBA" id="ARBA00022500"/>
    </source>
</evidence>
<keyword evidence="2" id="KW-0145">Chemotaxis</keyword>
<evidence type="ECO:0000313" key="10">
    <source>
        <dbReference type="EMBL" id="PWE00672.1"/>
    </source>
</evidence>
<dbReference type="Pfam" id="PF13682">
    <property type="entry name" value="CZB"/>
    <property type="match status" value="1"/>
</dbReference>
<dbReference type="AlphaFoldDB" id="A0A2U2BC81"/>
<dbReference type="CDD" id="cd06225">
    <property type="entry name" value="HAMP"/>
    <property type="match status" value="1"/>
</dbReference>
<dbReference type="Pfam" id="PF00672">
    <property type="entry name" value="HAMP"/>
    <property type="match status" value="1"/>
</dbReference>
<evidence type="ECO:0000259" key="8">
    <source>
        <dbReference type="PROSITE" id="PS50111"/>
    </source>
</evidence>
<keyword evidence="7" id="KW-0812">Transmembrane</keyword>
<protein>
    <submittedName>
        <fullName evidence="10">Chemotaxis protein</fullName>
    </submittedName>
</protein>
<gene>
    <name evidence="10" type="ORF">DDZ16_03505</name>
</gene>
<dbReference type="PROSITE" id="PS50885">
    <property type="entry name" value="HAMP"/>
    <property type="match status" value="1"/>
</dbReference>
<evidence type="ECO:0000256" key="7">
    <source>
        <dbReference type="SAM" id="Phobius"/>
    </source>
</evidence>
<dbReference type="PROSITE" id="PS50111">
    <property type="entry name" value="CHEMOTAXIS_TRANSDUC_2"/>
    <property type="match status" value="1"/>
</dbReference>
<feature type="region of interest" description="Disordered" evidence="6">
    <location>
        <begin position="409"/>
        <end position="436"/>
    </location>
</feature>
<dbReference type="Pfam" id="PF12729">
    <property type="entry name" value="4HB_MCP_1"/>
    <property type="match status" value="1"/>
</dbReference>
<name>A0A2U2BC81_9BACT</name>
<sequence length="693" mass="76955">MKFKDFKIGQKIVTGFALLSVIGLIIGLTGIISMNNIGNSFHHVGDENMPAIQHLGAMQANLERVQKGYIRLLDNESDRDEREQILMEIQSNREAYKQAQGKFNEMKHSENEIPIINKLGKEIEIWRNFNIQKVDRMHSRLLDIDLLNPLLITRNLEKFMKDHYVLMVEVNEALDNRMTFEGGDDSKACNFGKWLPDFSTENAAINANLRDMRQYHNKFHDAVHEIKVNLNQGNINQARTYFQEEMKPAADQVFNYFSVINQEAQQAHKLFSEMSSAITGESAEHHNLVMENIKELVRINDVQAHEEIANGDQVFRSGNMLIILAIVIGLALASMLSYFITRTITSGINRGVSFAEDIAEGNLTSKIENEYAERKDEIGQLARALQHMVEQLRNIIGDVIGSADNITGASQEMSSTSQQMSQGASEQASSAEEISSSMEQMVANIQQNTDSAQQTEKIALQAAGGIRKGSESTNTTARSMKEIAAKVSIIGDIAYQTNILALNAAVEAARAGEHGQGFAVVAEEVRKLAERSQIAAEEIDELSGSGVEIAEQAGKQLEEIVPDIEKTAKLVQEIAAASMEQNSGADQINNAIQQLNQVIQQNAAASEEMASSSEELSGQAEQMREVVSYFQIGQGKKAVRKKKQAKNTSMKKSAPSARKEEKEYDEEPEEASANQGIDLHMGDNHSDEDFQRF</sequence>
<dbReference type="Proteomes" id="UP000244956">
    <property type="component" value="Unassembled WGS sequence"/>
</dbReference>
<dbReference type="SMART" id="SM00283">
    <property type="entry name" value="MA"/>
    <property type="match status" value="1"/>
</dbReference>
<dbReference type="GO" id="GO:0005886">
    <property type="term" value="C:plasma membrane"/>
    <property type="evidence" value="ECO:0007669"/>
    <property type="project" value="TreeGrafter"/>
</dbReference>
<dbReference type="InterPro" id="IPR025991">
    <property type="entry name" value="Chemoreceptor_zinc-bind_dom"/>
</dbReference>
<dbReference type="GO" id="GO:0006935">
    <property type="term" value="P:chemotaxis"/>
    <property type="evidence" value="ECO:0007669"/>
    <property type="project" value="UniProtKB-KW"/>
</dbReference>
<dbReference type="FunFam" id="1.10.287.950:FF:000001">
    <property type="entry name" value="Methyl-accepting chemotaxis sensory transducer"/>
    <property type="match status" value="1"/>
</dbReference>
<dbReference type="InterPro" id="IPR051310">
    <property type="entry name" value="MCP_chemotaxis"/>
</dbReference>
<proteinExistence type="inferred from homology"/>
<comment type="subcellular location">
    <subcellularLocation>
        <location evidence="1">Membrane</location>
    </subcellularLocation>
</comment>
<evidence type="ECO:0000256" key="1">
    <source>
        <dbReference type="ARBA" id="ARBA00004370"/>
    </source>
</evidence>
<dbReference type="Pfam" id="PF00015">
    <property type="entry name" value="MCPsignal"/>
    <property type="match status" value="1"/>
</dbReference>
<feature type="domain" description="Methyl-accepting transducer" evidence="8">
    <location>
        <begin position="402"/>
        <end position="617"/>
    </location>
</feature>
<dbReference type="InterPro" id="IPR003660">
    <property type="entry name" value="HAMP_dom"/>
</dbReference>
<reference evidence="10 11" key="1">
    <citation type="submission" date="2018-05" db="EMBL/GenBank/DDBJ databases">
        <title>Marinilabilia rubrum sp. nov., isolated from saltern sediment.</title>
        <authorList>
            <person name="Zhang R."/>
        </authorList>
    </citation>
    <scope>NUCLEOTIDE SEQUENCE [LARGE SCALE GENOMIC DNA]</scope>
    <source>
        <strain evidence="10 11">WTE16</strain>
    </source>
</reference>
<dbReference type="RefSeq" id="WP_109263044.1">
    <property type="nucleotide sequence ID" value="NZ_QEWP01000002.1"/>
</dbReference>
<dbReference type="GO" id="GO:0004888">
    <property type="term" value="F:transmembrane signaling receptor activity"/>
    <property type="evidence" value="ECO:0007669"/>
    <property type="project" value="TreeGrafter"/>
</dbReference>
<keyword evidence="4" id="KW-0807">Transducer</keyword>
<evidence type="ECO:0000256" key="3">
    <source>
        <dbReference type="ARBA" id="ARBA00029447"/>
    </source>
</evidence>
<dbReference type="SUPFAM" id="SSF58104">
    <property type="entry name" value="Methyl-accepting chemotaxis protein (MCP) signaling domain"/>
    <property type="match status" value="1"/>
</dbReference>
<dbReference type="PANTHER" id="PTHR43531">
    <property type="entry name" value="PROTEIN ICFG"/>
    <property type="match status" value="1"/>
</dbReference>
<feature type="coiled-coil region" evidence="5">
    <location>
        <begin position="588"/>
        <end position="615"/>
    </location>
</feature>
<feature type="transmembrane region" description="Helical" evidence="7">
    <location>
        <begin position="12"/>
        <end position="32"/>
    </location>
</feature>
<keyword evidence="7" id="KW-1133">Transmembrane helix</keyword>
<feature type="region of interest" description="Disordered" evidence="6">
    <location>
        <begin position="638"/>
        <end position="693"/>
    </location>
</feature>
<evidence type="ECO:0000259" key="9">
    <source>
        <dbReference type="PROSITE" id="PS50885"/>
    </source>
</evidence>
<evidence type="ECO:0000256" key="6">
    <source>
        <dbReference type="SAM" id="MobiDB-lite"/>
    </source>
</evidence>
<dbReference type="PANTHER" id="PTHR43531:SF11">
    <property type="entry name" value="METHYL-ACCEPTING CHEMOTAXIS PROTEIN 3"/>
    <property type="match status" value="1"/>
</dbReference>
<organism evidence="10 11">
    <name type="scientific">Marinilabilia rubra</name>
    <dbReference type="NCBI Taxonomy" id="2162893"/>
    <lineage>
        <taxon>Bacteria</taxon>
        <taxon>Pseudomonadati</taxon>
        <taxon>Bacteroidota</taxon>
        <taxon>Bacteroidia</taxon>
        <taxon>Marinilabiliales</taxon>
        <taxon>Marinilabiliaceae</taxon>
        <taxon>Marinilabilia</taxon>
    </lineage>
</organism>
<dbReference type="SMART" id="SM00304">
    <property type="entry name" value="HAMP"/>
    <property type="match status" value="1"/>
</dbReference>
<dbReference type="Gene3D" id="1.20.120.30">
    <property type="entry name" value="Aspartate receptor, ligand-binding domain"/>
    <property type="match status" value="1"/>
</dbReference>
<evidence type="ECO:0000313" key="11">
    <source>
        <dbReference type="Proteomes" id="UP000244956"/>
    </source>
</evidence>
<dbReference type="Gene3D" id="1.10.287.950">
    <property type="entry name" value="Methyl-accepting chemotaxis protein"/>
    <property type="match status" value="1"/>
</dbReference>
<dbReference type="EMBL" id="QEWP01000002">
    <property type="protein sequence ID" value="PWE00672.1"/>
    <property type="molecule type" value="Genomic_DNA"/>
</dbReference>
<dbReference type="OrthoDB" id="9814363at2"/>
<dbReference type="GO" id="GO:0007165">
    <property type="term" value="P:signal transduction"/>
    <property type="evidence" value="ECO:0007669"/>
    <property type="project" value="UniProtKB-KW"/>
</dbReference>
<feature type="compositionally biased region" description="Basic and acidic residues" evidence="6">
    <location>
        <begin position="680"/>
        <end position="693"/>
    </location>
</feature>
<keyword evidence="7" id="KW-0472">Membrane</keyword>
<keyword evidence="11" id="KW-1185">Reference proteome</keyword>
<comment type="caution">
    <text evidence="10">The sequence shown here is derived from an EMBL/GenBank/DDBJ whole genome shotgun (WGS) entry which is preliminary data.</text>
</comment>
<accession>A0A2U2BC81</accession>
<dbReference type="InterPro" id="IPR024478">
    <property type="entry name" value="HlyB_4HB_MCP"/>
</dbReference>
<feature type="transmembrane region" description="Helical" evidence="7">
    <location>
        <begin position="320"/>
        <end position="340"/>
    </location>
</feature>
<evidence type="ECO:0000256" key="4">
    <source>
        <dbReference type="PROSITE-ProRule" id="PRU00284"/>
    </source>
</evidence>
<comment type="similarity">
    <text evidence="3">Belongs to the methyl-accepting chemotaxis (MCP) protein family.</text>
</comment>
<dbReference type="InterPro" id="IPR004089">
    <property type="entry name" value="MCPsignal_dom"/>
</dbReference>
<feature type="domain" description="HAMP" evidence="9">
    <location>
        <begin position="342"/>
        <end position="397"/>
    </location>
</feature>
<evidence type="ECO:0000256" key="5">
    <source>
        <dbReference type="SAM" id="Coils"/>
    </source>
</evidence>
<keyword evidence="5" id="KW-0175">Coiled coil</keyword>